<gene>
    <name evidence="9" type="ORF">GSTUAT00002313001</name>
</gene>
<evidence type="ECO:0000259" key="8">
    <source>
        <dbReference type="Pfam" id="PF20684"/>
    </source>
</evidence>
<keyword evidence="4 7" id="KW-0472">Membrane</keyword>
<evidence type="ECO:0000313" key="9">
    <source>
        <dbReference type="EMBL" id="CUS13604.1"/>
    </source>
</evidence>
<comment type="subcellular location">
    <subcellularLocation>
        <location evidence="1">Membrane</location>
        <topology evidence="1">Multi-pass membrane protein</topology>
    </subcellularLocation>
</comment>
<sequence length="354" mass="39836">MPAWYHTLLVLEWCTRVRVLCSTLQVLCCTVLPVVKNSVEPYSTMRHSSICRFPRGSLQLPIGYVSCAICFIIIITRLGSAYRKFGTWALDDYWMVSALAVLIVRMTVIHLVIVNGTNNVHGLTSELSDEERRRREFGSKLVLIGRSCYAIFIWCMKFGIASFYARIVAQLEEYRVWLKYLIFGRQVSPDPGEACNFSEVQLFTTGACNIFTDLVLIIFPLPVILGTQLPLRRKLQIGGLFSLGFLVILVSVFRLPYVVENNAIQRWRSLFASIEILVACFVANAPALYRTIGVRTNASSAARSSGEGERGWYLFTVNKRKIGVRVLPTTGTTTRGEEREESEGAAEVNAEEHV</sequence>
<reference evidence="9" key="1">
    <citation type="submission" date="2015-10" db="EMBL/GenBank/DDBJ databases">
        <authorList>
            <person name="Regsiter A."/>
            <person name="william w."/>
        </authorList>
    </citation>
    <scope>NUCLEOTIDE SEQUENCE</scope>
    <source>
        <strain evidence="9">Montdore</strain>
    </source>
</reference>
<feature type="transmembrane region" description="Helical" evidence="7">
    <location>
        <begin position="202"/>
        <end position="225"/>
    </location>
</feature>
<feature type="transmembrane region" description="Helical" evidence="7">
    <location>
        <begin position="269"/>
        <end position="289"/>
    </location>
</feature>
<evidence type="ECO:0000256" key="3">
    <source>
        <dbReference type="ARBA" id="ARBA00022989"/>
    </source>
</evidence>
<evidence type="ECO:0000256" key="6">
    <source>
        <dbReference type="SAM" id="MobiDB-lite"/>
    </source>
</evidence>
<dbReference type="InterPro" id="IPR052337">
    <property type="entry name" value="SAT4-like"/>
</dbReference>
<dbReference type="Proteomes" id="UP001412239">
    <property type="component" value="Unassembled WGS sequence"/>
</dbReference>
<dbReference type="PANTHER" id="PTHR33048:SF19">
    <property type="entry name" value="MEMBRANE PROTEIN PTH11-LIKE, PUTATIVE (AFU_ORTHOLOGUE AFUA_1G14080)-RELATED"/>
    <property type="match status" value="1"/>
</dbReference>
<dbReference type="GO" id="GO:0016020">
    <property type="term" value="C:membrane"/>
    <property type="evidence" value="ECO:0007669"/>
    <property type="project" value="UniProtKB-SubCell"/>
</dbReference>
<keyword evidence="2 7" id="KW-0812">Transmembrane</keyword>
<evidence type="ECO:0000313" key="10">
    <source>
        <dbReference type="Proteomes" id="UP001412239"/>
    </source>
</evidence>
<dbReference type="InterPro" id="IPR049326">
    <property type="entry name" value="Rhodopsin_dom_fungi"/>
</dbReference>
<feature type="domain" description="Rhodopsin" evidence="8">
    <location>
        <begin position="192"/>
        <end position="290"/>
    </location>
</feature>
<evidence type="ECO:0000256" key="5">
    <source>
        <dbReference type="ARBA" id="ARBA00038359"/>
    </source>
</evidence>
<feature type="transmembrane region" description="Helical" evidence="7">
    <location>
        <begin position="237"/>
        <end position="257"/>
    </location>
</feature>
<feature type="transmembrane region" description="Helical" evidence="7">
    <location>
        <begin position="62"/>
        <end position="82"/>
    </location>
</feature>
<evidence type="ECO:0000256" key="1">
    <source>
        <dbReference type="ARBA" id="ARBA00004141"/>
    </source>
</evidence>
<feature type="transmembrane region" description="Helical" evidence="7">
    <location>
        <begin position="94"/>
        <end position="114"/>
    </location>
</feature>
<dbReference type="Pfam" id="PF20684">
    <property type="entry name" value="Fung_rhodopsin"/>
    <property type="match status" value="1"/>
</dbReference>
<evidence type="ECO:0000256" key="2">
    <source>
        <dbReference type="ARBA" id="ARBA00022692"/>
    </source>
</evidence>
<feature type="transmembrane region" description="Helical" evidence="7">
    <location>
        <begin position="141"/>
        <end position="165"/>
    </location>
</feature>
<dbReference type="PANTHER" id="PTHR33048">
    <property type="entry name" value="PTH11-LIKE INTEGRAL MEMBRANE PROTEIN (AFU_ORTHOLOGUE AFUA_5G11245)"/>
    <property type="match status" value="1"/>
</dbReference>
<evidence type="ECO:0000256" key="7">
    <source>
        <dbReference type="SAM" id="Phobius"/>
    </source>
</evidence>
<keyword evidence="3 7" id="KW-1133">Transmembrane helix</keyword>
<protein>
    <recommendedName>
        <fullName evidence="8">Rhodopsin domain-containing protein</fullName>
    </recommendedName>
</protein>
<accession>A0A292Q2G0</accession>
<dbReference type="AlphaFoldDB" id="A0A292Q2G0"/>
<organism evidence="9 10">
    <name type="scientific">Tuber aestivum</name>
    <name type="common">summer truffle</name>
    <dbReference type="NCBI Taxonomy" id="59557"/>
    <lineage>
        <taxon>Eukaryota</taxon>
        <taxon>Fungi</taxon>
        <taxon>Dikarya</taxon>
        <taxon>Ascomycota</taxon>
        <taxon>Pezizomycotina</taxon>
        <taxon>Pezizomycetes</taxon>
        <taxon>Pezizales</taxon>
        <taxon>Tuberaceae</taxon>
        <taxon>Tuber</taxon>
    </lineage>
</organism>
<dbReference type="EMBL" id="LN890970">
    <property type="protein sequence ID" value="CUS13604.1"/>
    <property type="molecule type" value="Genomic_DNA"/>
</dbReference>
<comment type="similarity">
    <text evidence="5">Belongs to the SAT4 family.</text>
</comment>
<feature type="region of interest" description="Disordered" evidence="6">
    <location>
        <begin position="329"/>
        <end position="354"/>
    </location>
</feature>
<keyword evidence="10" id="KW-1185">Reference proteome</keyword>
<evidence type="ECO:0000256" key="4">
    <source>
        <dbReference type="ARBA" id="ARBA00023136"/>
    </source>
</evidence>
<name>A0A292Q2G0_9PEZI</name>
<proteinExistence type="inferred from homology"/>